<dbReference type="InterPro" id="IPR042197">
    <property type="entry name" value="Apaf_helical"/>
</dbReference>
<feature type="domain" description="Disease resistance protein winged helix" evidence="4">
    <location>
        <begin position="414"/>
        <end position="473"/>
    </location>
</feature>
<evidence type="ECO:0000259" key="4">
    <source>
        <dbReference type="Pfam" id="PF23559"/>
    </source>
</evidence>
<dbReference type="GO" id="GO:0098542">
    <property type="term" value="P:defense response to other organism"/>
    <property type="evidence" value="ECO:0007669"/>
    <property type="project" value="TreeGrafter"/>
</dbReference>
<sequence length="759" mass="86213">MATTSMLVSSAVATVKAFYSKIKSLLETKDSALELSRDIKSVRTELELTNHQFFNPKRPEIQTRHRIRELKEVAYDMEIAYDMEDYIEKLMIAGDGSFFSNVVKTCGSRQRVDRKIQELKRRVEQVKGNLPVSPVPASASASNLRSDNKIVGMDDKQINELAELLKKDESADSSARLMVVSIVGIEGLGKTTLARQVYCKIGQEFDCKAWLMLSKKPDNRRVLMDLLRRVQIPDTAEEEKNLGERDLIKKIRGSLQNQRYLLVIDDVWSLEEWEIIKLALPMNSLHSRIITTTRVQRVAKSCCSHWNDVVYEIRPLSMHDSRKLFYTRIFESGSCPPDLVEISDKILLRCYGSPLAINYISSLLATKGYTKEQWSEVANFLSASSVGSTTTIKHILSLSYYYLPSHLKGCLLYLVLRWIAEGFIAEESGRNLKELGESYFNELIDRSMIQPVHVGYDGQPEDCQVHTLMHDFIVSLSTEENFVLSLGDQKPECISHKKIRRLSLNNTNEDHHIPAGLVAQSKSRMRSLAIVGSLGSIPSLQSFVLLRVLDLEDCHNLENRHLKEIGNLQYLRYLNIRNSPISKIPDQIMKLKLLQTLDLRGTEVLELQANVVHLVELAYLYCSLSRIPKWFTSLPNLAYACIDVGEVKNKDLQLLSCLPSLIHLSLSSTVVPIEELVIGNEGFSTLREFHLHSAWANLKFKPGSMPKIENLLLLFHVLTVENRGFSVSIESLECLKKFDVILNIEGCNELQFNNLVKVL</sequence>
<reference evidence="6 7" key="1">
    <citation type="submission" date="2012-08" db="EMBL/GenBank/DDBJ databases">
        <title>Oryza genome evolution.</title>
        <authorList>
            <person name="Wing R.A."/>
        </authorList>
    </citation>
    <scope>NUCLEOTIDE SEQUENCE</scope>
</reference>
<dbReference type="InterPro" id="IPR027417">
    <property type="entry name" value="P-loop_NTPase"/>
</dbReference>
<keyword evidence="7" id="KW-1185">Reference proteome</keyword>
<dbReference type="AlphaFoldDB" id="A0A0D9XU68"/>
<accession>A0A0D9XU68</accession>
<dbReference type="InterPro" id="IPR044974">
    <property type="entry name" value="Disease_R_plants"/>
</dbReference>
<evidence type="ECO:0000259" key="3">
    <source>
        <dbReference type="Pfam" id="PF00931"/>
    </source>
</evidence>
<dbReference type="EnsemblPlants" id="LPERR11G16180.1">
    <property type="protein sequence ID" value="LPERR11G16180.1"/>
    <property type="gene ID" value="LPERR11G16180"/>
</dbReference>
<dbReference type="Gene3D" id="1.10.8.430">
    <property type="entry name" value="Helical domain of apoptotic protease-activating factors"/>
    <property type="match status" value="1"/>
</dbReference>
<dbReference type="InterPro" id="IPR002182">
    <property type="entry name" value="NB-ARC"/>
</dbReference>
<feature type="domain" description="NB-ARC" evidence="3">
    <location>
        <begin position="156"/>
        <end position="331"/>
    </location>
</feature>
<dbReference type="HOGENOM" id="CLU_000837_25_4_1"/>
<dbReference type="Gene3D" id="1.10.10.10">
    <property type="entry name" value="Winged helix-like DNA-binding domain superfamily/Winged helix DNA-binding domain"/>
    <property type="match status" value="1"/>
</dbReference>
<dbReference type="InterPro" id="IPR036388">
    <property type="entry name" value="WH-like_DNA-bd_sf"/>
</dbReference>
<dbReference type="GO" id="GO:0043531">
    <property type="term" value="F:ADP binding"/>
    <property type="evidence" value="ECO:0007669"/>
    <property type="project" value="InterPro"/>
</dbReference>
<organism evidence="6 7">
    <name type="scientific">Leersia perrieri</name>
    <dbReference type="NCBI Taxonomy" id="77586"/>
    <lineage>
        <taxon>Eukaryota</taxon>
        <taxon>Viridiplantae</taxon>
        <taxon>Streptophyta</taxon>
        <taxon>Embryophyta</taxon>
        <taxon>Tracheophyta</taxon>
        <taxon>Spermatophyta</taxon>
        <taxon>Magnoliopsida</taxon>
        <taxon>Liliopsida</taxon>
        <taxon>Poales</taxon>
        <taxon>Poaceae</taxon>
        <taxon>BOP clade</taxon>
        <taxon>Oryzoideae</taxon>
        <taxon>Oryzeae</taxon>
        <taxon>Oryzinae</taxon>
        <taxon>Leersia</taxon>
    </lineage>
</organism>
<evidence type="ECO:0000256" key="1">
    <source>
        <dbReference type="ARBA" id="ARBA00022737"/>
    </source>
</evidence>
<keyword evidence="2" id="KW-0611">Plant defense</keyword>
<dbReference type="Gene3D" id="3.80.10.10">
    <property type="entry name" value="Ribonuclease Inhibitor"/>
    <property type="match status" value="1"/>
</dbReference>
<evidence type="ECO:0000313" key="6">
    <source>
        <dbReference type="EnsemblPlants" id="LPERR11G16180.1"/>
    </source>
</evidence>
<reference evidence="6" key="3">
    <citation type="submission" date="2015-04" db="UniProtKB">
        <authorList>
            <consortium name="EnsemblPlants"/>
        </authorList>
    </citation>
    <scope>IDENTIFICATION</scope>
</reference>
<evidence type="ECO:0000256" key="2">
    <source>
        <dbReference type="ARBA" id="ARBA00022821"/>
    </source>
</evidence>
<proteinExistence type="predicted"/>
<dbReference type="PRINTS" id="PR00364">
    <property type="entry name" value="DISEASERSIST"/>
</dbReference>
<dbReference type="STRING" id="77586.A0A0D9XU68"/>
<name>A0A0D9XU68_9ORYZ</name>
<dbReference type="SUPFAM" id="SSF52540">
    <property type="entry name" value="P-loop containing nucleoside triphosphate hydrolases"/>
    <property type="match status" value="1"/>
</dbReference>
<reference evidence="7" key="2">
    <citation type="submission" date="2013-12" db="EMBL/GenBank/DDBJ databases">
        <authorList>
            <person name="Yu Y."/>
            <person name="Lee S."/>
            <person name="de Baynast K."/>
            <person name="Wissotski M."/>
            <person name="Liu L."/>
            <person name="Talag J."/>
            <person name="Goicoechea J."/>
            <person name="Angelova A."/>
            <person name="Jetty R."/>
            <person name="Kudrna D."/>
            <person name="Golser W."/>
            <person name="Rivera L."/>
            <person name="Zhang J."/>
            <person name="Wing R."/>
        </authorList>
    </citation>
    <scope>NUCLEOTIDE SEQUENCE</scope>
</reference>
<dbReference type="InterPro" id="IPR032675">
    <property type="entry name" value="LRR_dom_sf"/>
</dbReference>
<dbReference type="Proteomes" id="UP000032180">
    <property type="component" value="Chromosome 11"/>
</dbReference>
<dbReference type="Gramene" id="LPERR11G16180.1">
    <property type="protein sequence ID" value="LPERR11G16180.1"/>
    <property type="gene ID" value="LPERR11G16180"/>
</dbReference>
<dbReference type="PANTHER" id="PTHR23155">
    <property type="entry name" value="DISEASE RESISTANCE PROTEIN RP"/>
    <property type="match status" value="1"/>
</dbReference>
<dbReference type="eggNOG" id="KOG4658">
    <property type="taxonomic scope" value="Eukaryota"/>
</dbReference>
<evidence type="ECO:0000259" key="5">
    <source>
        <dbReference type="Pfam" id="PF23598"/>
    </source>
</evidence>
<feature type="domain" description="Disease resistance R13L4/SHOC-2-like LRR" evidence="5">
    <location>
        <begin position="525"/>
        <end position="622"/>
    </location>
</feature>
<dbReference type="InterPro" id="IPR058922">
    <property type="entry name" value="WHD_DRP"/>
</dbReference>
<dbReference type="Pfam" id="PF23598">
    <property type="entry name" value="LRR_14"/>
    <property type="match status" value="1"/>
</dbReference>
<dbReference type="Pfam" id="PF00931">
    <property type="entry name" value="NB-ARC"/>
    <property type="match status" value="1"/>
</dbReference>
<protein>
    <submittedName>
        <fullName evidence="6">Uncharacterized protein</fullName>
    </submittedName>
</protein>
<dbReference type="FunFam" id="3.40.50.300:FF:001091">
    <property type="entry name" value="Probable disease resistance protein At1g61300"/>
    <property type="match status" value="1"/>
</dbReference>
<evidence type="ECO:0000313" key="7">
    <source>
        <dbReference type="Proteomes" id="UP000032180"/>
    </source>
</evidence>
<keyword evidence="1" id="KW-0677">Repeat</keyword>
<dbReference type="SUPFAM" id="SSF52058">
    <property type="entry name" value="L domain-like"/>
    <property type="match status" value="1"/>
</dbReference>
<dbReference type="InterPro" id="IPR055414">
    <property type="entry name" value="LRR_R13L4/SHOC2-like"/>
</dbReference>
<dbReference type="PANTHER" id="PTHR23155:SF1228">
    <property type="entry name" value="NB-ARC DOMAIN CONTAINING PROTEIN, EXPRESSED"/>
    <property type="match status" value="1"/>
</dbReference>
<dbReference type="Pfam" id="PF23559">
    <property type="entry name" value="WHD_DRP"/>
    <property type="match status" value="1"/>
</dbReference>
<dbReference type="Gene3D" id="3.40.50.300">
    <property type="entry name" value="P-loop containing nucleotide triphosphate hydrolases"/>
    <property type="match status" value="1"/>
</dbReference>